<dbReference type="Gene3D" id="3.30.1330.120">
    <property type="entry name" value="2-methylcitrate dehydratase PrpD"/>
    <property type="match status" value="1"/>
</dbReference>
<keyword evidence="5" id="KW-1185">Reference proteome</keyword>
<dbReference type="Pfam" id="PF03972">
    <property type="entry name" value="MmgE_PrpD_N"/>
    <property type="match status" value="1"/>
</dbReference>
<dbReference type="InterPro" id="IPR045336">
    <property type="entry name" value="MmgE_PrpD_N"/>
</dbReference>
<organism evidence="4 5">
    <name type="scientific">Celeribacter baekdonensis B30</name>
    <dbReference type="NCBI Taxonomy" id="1208323"/>
    <lineage>
        <taxon>Bacteria</taxon>
        <taxon>Pseudomonadati</taxon>
        <taxon>Pseudomonadota</taxon>
        <taxon>Alphaproteobacteria</taxon>
        <taxon>Rhodobacterales</taxon>
        <taxon>Roseobacteraceae</taxon>
        <taxon>Celeribacter</taxon>
    </lineage>
</organism>
<dbReference type="AlphaFoldDB" id="K2IBK1"/>
<dbReference type="InterPro" id="IPR042183">
    <property type="entry name" value="MmgE/PrpD_sf_1"/>
</dbReference>
<dbReference type="EMBL" id="AMRK01000025">
    <property type="protein sequence ID" value="EKE67251.1"/>
    <property type="molecule type" value="Genomic_DNA"/>
</dbReference>
<comment type="caution">
    <text evidence="4">The sequence shown here is derived from an EMBL/GenBank/DDBJ whole genome shotgun (WGS) entry which is preliminary data.</text>
</comment>
<name>K2IBK1_9RHOB</name>
<dbReference type="RefSeq" id="WP_009574284.1">
    <property type="nucleotide sequence ID" value="NZ_AMRK01000025.1"/>
</dbReference>
<dbReference type="PANTHER" id="PTHR16943:SF8">
    <property type="entry name" value="2-METHYLCITRATE DEHYDRATASE"/>
    <property type="match status" value="1"/>
</dbReference>
<dbReference type="GO" id="GO:0016829">
    <property type="term" value="F:lyase activity"/>
    <property type="evidence" value="ECO:0007669"/>
    <property type="project" value="InterPro"/>
</dbReference>
<dbReference type="OrthoDB" id="9795089at2"/>
<gene>
    <name evidence="4" type="ORF">B30_21015</name>
</gene>
<dbReference type="InterPro" id="IPR036148">
    <property type="entry name" value="MmgE/PrpD_sf"/>
</dbReference>
<comment type="similarity">
    <text evidence="1">Belongs to the PrpD family.</text>
</comment>
<dbReference type="eggNOG" id="COG2079">
    <property type="taxonomic scope" value="Bacteria"/>
</dbReference>
<proteinExistence type="inferred from homology"/>
<evidence type="ECO:0000313" key="5">
    <source>
        <dbReference type="Proteomes" id="UP000006762"/>
    </source>
</evidence>
<feature type="domain" description="MmgE/PrpD N-terminal" evidence="2">
    <location>
        <begin position="6"/>
        <end position="241"/>
    </location>
</feature>
<dbReference type="Gene3D" id="1.10.4100.10">
    <property type="entry name" value="2-methylcitrate dehydratase PrpD"/>
    <property type="match status" value="1"/>
</dbReference>
<evidence type="ECO:0000259" key="2">
    <source>
        <dbReference type="Pfam" id="PF03972"/>
    </source>
</evidence>
<dbReference type="PATRIC" id="fig|1208323.3.peg.4317"/>
<evidence type="ECO:0000259" key="3">
    <source>
        <dbReference type="Pfam" id="PF19305"/>
    </source>
</evidence>
<reference evidence="4 5" key="1">
    <citation type="submission" date="2012-09" db="EMBL/GenBank/DDBJ databases">
        <title>Celeribacter baekdonensis B30 Genome Sequencing.</title>
        <authorList>
            <person name="Wang W."/>
        </authorList>
    </citation>
    <scope>NUCLEOTIDE SEQUENCE [LARGE SCALE GENOMIC DNA]</scope>
    <source>
        <strain evidence="4 5">B30</strain>
    </source>
</reference>
<protein>
    <submittedName>
        <fullName evidence="4">MmgE/PrpD family protein</fullName>
    </submittedName>
</protein>
<dbReference type="STRING" id="1208323.B30_21015"/>
<evidence type="ECO:0000256" key="1">
    <source>
        <dbReference type="ARBA" id="ARBA00006174"/>
    </source>
</evidence>
<accession>K2IBK1</accession>
<dbReference type="Pfam" id="PF19305">
    <property type="entry name" value="MmgE_PrpD_C"/>
    <property type="match status" value="1"/>
</dbReference>
<dbReference type="Proteomes" id="UP000006762">
    <property type="component" value="Unassembled WGS sequence"/>
</dbReference>
<sequence length="450" mass="47722">MTTAIEQLADLAAGWLDAPISPEVRDAVHCATLDWFATTLPGTLQTPAILLAAGGLARDGNAWCYTSERRIDPRSAAFINAAASHTVEFDDIFRDGGYHPGSPTFAAALAVAQDRGASRDTFDRAVIGGYEVGCRIAMALQPSHYEFWHITGTVGTFGAAAAVAMLLGCDRDGIANAIAIAASFAGGVQQNLQGESMVKAMHPGHAADAGILAAYAAASGATGAWSSLDGPKGYAAATSTGTGNWGAAFDGAGEWTPITRMTVKIHGCCGHIFPALDALATLRAEHGFDPQDIAAIRIEGYGPTKDICDRPDPQVAQEARFSAQYCLAAQMVLGGVRLAAFTPEALINPDIRAIMPCITVERAEDLAAEYPRKRMARLHVTLKDGRSWMHFQPSRRGDPDNPISRADLQAKYEELAGPVLPEAELERLRKTIFDGADLPDAVIKKPTHNT</sequence>
<dbReference type="InterPro" id="IPR005656">
    <property type="entry name" value="MmgE_PrpD"/>
</dbReference>
<dbReference type="InterPro" id="IPR045337">
    <property type="entry name" value="MmgE_PrpD_C"/>
</dbReference>
<feature type="domain" description="MmgE/PrpD C-terminal" evidence="3">
    <location>
        <begin position="266"/>
        <end position="428"/>
    </location>
</feature>
<dbReference type="PANTHER" id="PTHR16943">
    <property type="entry name" value="2-METHYLCITRATE DEHYDRATASE-RELATED"/>
    <property type="match status" value="1"/>
</dbReference>
<dbReference type="InterPro" id="IPR042188">
    <property type="entry name" value="MmgE/PrpD_sf_2"/>
</dbReference>
<dbReference type="SUPFAM" id="SSF103378">
    <property type="entry name" value="2-methylcitrate dehydratase PrpD"/>
    <property type="match status" value="1"/>
</dbReference>
<evidence type="ECO:0000313" key="4">
    <source>
        <dbReference type="EMBL" id="EKE67251.1"/>
    </source>
</evidence>